<reference evidence="8 9" key="1">
    <citation type="submission" date="2020-08" db="EMBL/GenBank/DDBJ databases">
        <title>Genome public.</title>
        <authorList>
            <person name="Liu C."/>
            <person name="Sun Q."/>
        </authorList>
    </citation>
    <scope>NUCLEOTIDE SEQUENCE [LARGE SCALE GENOMIC DNA]</scope>
    <source>
        <strain evidence="8 9">NSJ-6</strain>
    </source>
</reference>
<dbReference type="PANTHER" id="PTHR46795">
    <property type="entry name" value="ABC TRANSPORTER PERMEASE-RELATED-RELATED"/>
    <property type="match status" value="1"/>
</dbReference>
<feature type="transmembrane region" description="Helical" evidence="6">
    <location>
        <begin position="17"/>
        <end position="37"/>
    </location>
</feature>
<evidence type="ECO:0000256" key="3">
    <source>
        <dbReference type="ARBA" id="ARBA00022692"/>
    </source>
</evidence>
<comment type="caution">
    <text evidence="8">The sequence shown here is derived from an EMBL/GenBank/DDBJ whole genome shotgun (WGS) entry which is preliminary data.</text>
</comment>
<dbReference type="InterPro" id="IPR052536">
    <property type="entry name" value="ABC-4_Integral_Memb_Prot"/>
</dbReference>
<dbReference type="PANTHER" id="PTHR46795:SF3">
    <property type="entry name" value="ABC TRANSPORTER PERMEASE"/>
    <property type="match status" value="1"/>
</dbReference>
<keyword evidence="3 6" id="KW-0812">Transmembrane</keyword>
<feature type="transmembrane region" description="Helical" evidence="6">
    <location>
        <begin position="202"/>
        <end position="224"/>
    </location>
</feature>
<dbReference type="EMBL" id="JACOOO010000004">
    <property type="protein sequence ID" value="MBC5627646.1"/>
    <property type="molecule type" value="Genomic_DNA"/>
</dbReference>
<dbReference type="Proteomes" id="UP000596929">
    <property type="component" value="Unassembled WGS sequence"/>
</dbReference>
<evidence type="ECO:0000256" key="2">
    <source>
        <dbReference type="ARBA" id="ARBA00022475"/>
    </source>
</evidence>
<organism evidence="8 9">
    <name type="scientific">Clostridium hominis</name>
    <dbReference type="NCBI Taxonomy" id="2763036"/>
    <lineage>
        <taxon>Bacteria</taxon>
        <taxon>Bacillati</taxon>
        <taxon>Bacillota</taxon>
        <taxon>Clostridia</taxon>
        <taxon>Eubacteriales</taxon>
        <taxon>Clostridiaceae</taxon>
        <taxon>Clostridium</taxon>
    </lineage>
</organism>
<protein>
    <submittedName>
        <fullName evidence="8">ABC transporter permease</fullName>
    </submittedName>
</protein>
<gene>
    <name evidence="8" type="ORF">H8S20_01945</name>
</gene>
<dbReference type="InterPro" id="IPR003838">
    <property type="entry name" value="ABC3_permease_C"/>
</dbReference>
<feature type="transmembrane region" description="Helical" evidence="6">
    <location>
        <begin position="287"/>
        <end position="310"/>
    </location>
</feature>
<accession>A0ABR7D8D7</accession>
<keyword evidence="2 6" id="KW-1003">Cell membrane</keyword>
<comment type="subcellular location">
    <subcellularLocation>
        <location evidence="1 6">Cell membrane</location>
        <topology evidence="1 6">Multi-pass membrane protein</topology>
    </subcellularLocation>
</comment>
<feature type="transmembrane region" description="Helical" evidence="6">
    <location>
        <begin position="104"/>
        <end position="137"/>
    </location>
</feature>
<evidence type="ECO:0000256" key="6">
    <source>
        <dbReference type="PIRNR" id="PIRNR018968"/>
    </source>
</evidence>
<evidence type="ECO:0000313" key="8">
    <source>
        <dbReference type="EMBL" id="MBC5627646.1"/>
    </source>
</evidence>
<keyword evidence="9" id="KW-1185">Reference proteome</keyword>
<evidence type="ECO:0000313" key="9">
    <source>
        <dbReference type="Proteomes" id="UP000596929"/>
    </source>
</evidence>
<feature type="transmembrane region" description="Helical" evidence="6">
    <location>
        <begin position="157"/>
        <end position="181"/>
    </location>
</feature>
<keyword evidence="6" id="KW-0813">Transport</keyword>
<comment type="similarity">
    <text evidence="6">Belongs to the ABC-4 integral membrane protein family.</text>
</comment>
<evidence type="ECO:0000256" key="1">
    <source>
        <dbReference type="ARBA" id="ARBA00004651"/>
    </source>
</evidence>
<evidence type="ECO:0000259" key="7">
    <source>
        <dbReference type="Pfam" id="PF02687"/>
    </source>
</evidence>
<dbReference type="Pfam" id="PF02687">
    <property type="entry name" value="FtsX"/>
    <property type="match status" value="1"/>
</dbReference>
<feature type="transmembrane region" description="Helical" evidence="6">
    <location>
        <begin position="536"/>
        <end position="558"/>
    </location>
</feature>
<feature type="transmembrane region" description="Helical" evidence="6">
    <location>
        <begin position="230"/>
        <end position="257"/>
    </location>
</feature>
<feature type="transmembrane region" description="Helical" evidence="6">
    <location>
        <begin position="57"/>
        <end position="83"/>
    </location>
</feature>
<dbReference type="RefSeq" id="WP_186859183.1">
    <property type="nucleotide sequence ID" value="NZ_JACOOO010000004.1"/>
</dbReference>
<proteinExistence type="inferred from homology"/>
<keyword evidence="5 6" id="KW-0472">Membrane</keyword>
<keyword evidence="4 6" id="KW-1133">Transmembrane helix</keyword>
<feature type="domain" description="ABC3 transporter permease C-terminal" evidence="7">
    <location>
        <begin position="63"/>
        <end position="181"/>
    </location>
</feature>
<dbReference type="InterPro" id="IPR027022">
    <property type="entry name" value="ABC_permease_BceB-typ"/>
</dbReference>
<sequence>MYFKLAAKNIKKSLKDYTIYFLTLVFGVCVFYTFNSIKSQGVMMELSELQANAFELTNSVIGIASVFISFILGFLIVYANNYLIKRRKKEFGIYMTLGMENKSLSRIIFVETMLIGVISLGIGLVCGVLLSQGISVFTAKLFKTDITKFTFIFSKDAFIRTIICFGLIYLVVLIFNSYAVRKVQLIDLLNGARKNENLKVKNIWISVVVFLISITMIGIAYYMVLKAGVAVVFNIVPIILGFVGTFLFFFSLSGFLLKILQANKKHYLKDLNMFVLRQINSKINTTFISMSFICLMLFVAICTFSGGLGITKAMNIDLDDLTQFDASFWSYDTDDIIGVINEQYGGLDPIIEEKSQYTNYNTEANYSKFISQEAMEKNKNNYPIFVDDKIKAIKLSDFNSVMGMLGKEEIALEENEYYAFGDIPDLIKYIQEAMDRETNVIVNGNELKPANYEVMEVTTYNSTMKNNLCTFVVNDSLVNGLEVSMTNLNIKFNCSEDEAENFINNNLRSVDREGKIPVYGMTKNELRDNSIGLGAMISYLAIYIGIVFLITSAAVLALQQLCESADNNYRYELLKKIGVDDEMIKRSLFYQIGIYFMVPLSLAIVHAIVGLKISGDIVSIFGNANMLKYILYTMIAVILIYGGYFIATYNGAKKIIKER</sequence>
<evidence type="ECO:0000256" key="5">
    <source>
        <dbReference type="ARBA" id="ARBA00023136"/>
    </source>
</evidence>
<feature type="transmembrane region" description="Helical" evidence="6">
    <location>
        <begin position="588"/>
        <end position="609"/>
    </location>
</feature>
<feature type="transmembrane region" description="Helical" evidence="6">
    <location>
        <begin position="629"/>
        <end position="649"/>
    </location>
</feature>
<evidence type="ECO:0000256" key="4">
    <source>
        <dbReference type="ARBA" id="ARBA00022989"/>
    </source>
</evidence>
<dbReference type="PIRSF" id="PIRSF018968">
    <property type="entry name" value="ABC_permease_BceB"/>
    <property type="match status" value="1"/>
</dbReference>
<name>A0ABR7D8D7_9CLOT</name>